<feature type="domain" description="FecR protein" evidence="3">
    <location>
        <begin position="55"/>
        <end position="156"/>
    </location>
</feature>
<evidence type="ECO:0000313" key="5">
    <source>
        <dbReference type="Proteomes" id="UP000193778"/>
    </source>
</evidence>
<name>A0A1X7A2X3_9RHOB</name>
<organism evidence="4 5">
    <name type="scientific">Ruegeria meonggei</name>
    <dbReference type="NCBI Taxonomy" id="1446476"/>
    <lineage>
        <taxon>Bacteria</taxon>
        <taxon>Pseudomonadati</taxon>
        <taxon>Pseudomonadota</taxon>
        <taxon>Alphaproteobacteria</taxon>
        <taxon>Rhodobacterales</taxon>
        <taxon>Roseobacteraceae</taxon>
        <taxon>Ruegeria</taxon>
    </lineage>
</organism>
<dbReference type="Pfam" id="PF04773">
    <property type="entry name" value="FecR"/>
    <property type="match status" value="1"/>
</dbReference>
<evidence type="ECO:0000256" key="2">
    <source>
        <dbReference type="SAM" id="SignalP"/>
    </source>
</evidence>
<gene>
    <name evidence="4" type="ORF">RUM8411_03382</name>
</gene>
<dbReference type="AlphaFoldDB" id="A0A1X7A2X3"/>
<keyword evidence="5" id="KW-1185">Reference proteome</keyword>
<sequence length="349" mass="34470">MAWFRLFVVVCCVLSLPSQLFANIGKVIGVKQGAEITRGGKSQPLRVGMDVQSGDSISTNRSGVVQLVFVDETKIAVGPNAKMTLDVTMLRGNKKAKNFAVQALGGSFRFISGKSKKRAYSIQTPTATMAVRGTTFDMWVVPGTQSAMVVLEGRVEMCGLNGSCQATGRQCSLFATTQKGGVGRPADQAQYEKALQEGFPFIQSQDSLLAPLQVDYGGCGTDALPLPPQQSDAPEPSRAQSGVQSAQKSAPSTRSPSPEPPSPGPSTPGPSSVGSGNGGNVGGSSGSGSGNGGNIGSDGGSGSGQGGSIGGVSGGSSDGSGGTIGGGGSGSGGNAGSGSAGGNGGNSGG</sequence>
<reference evidence="5" key="1">
    <citation type="submission" date="2017-03" db="EMBL/GenBank/DDBJ databases">
        <authorList>
            <person name="Rodrigo-Torres L."/>
            <person name="Arahal R.D."/>
            <person name="Lucena T."/>
        </authorList>
    </citation>
    <scope>NUCLEOTIDE SEQUENCE [LARGE SCALE GENOMIC DNA]</scope>
    <source>
        <strain evidence="5">CECT 8411</strain>
    </source>
</reference>
<proteinExistence type="predicted"/>
<evidence type="ECO:0000259" key="3">
    <source>
        <dbReference type="Pfam" id="PF04773"/>
    </source>
</evidence>
<feature type="region of interest" description="Disordered" evidence="1">
    <location>
        <begin position="220"/>
        <end position="349"/>
    </location>
</feature>
<accession>A0A1X7A2X3</accession>
<feature type="compositionally biased region" description="Polar residues" evidence="1">
    <location>
        <begin position="238"/>
        <end position="248"/>
    </location>
</feature>
<dbReference type="InterPro" id="IPR006860">
    <property type="entry name" value="FecR"/>
</dbReference>
<feature type="chain" id="PRO_5013027549" evidence="2">
    <location>
        <begin position="23"/>
        <end position="349"/>
    </location>
</feature>
<keyword evidence="2" id="KW-0732">Signal</keyword>
<dbReference type="EMBL" id="FWFP01000010">
    <property type="protein sequence ID" value="SLN67173.1"/>
    <property type="molecule type" value="Genomic_DNA"/>
</dbReference>
<evidence type="ECO:0000313" key="4">
    <source>
        <dbReference type="EMBL" id="SLN67173.1"/>
    </source>
</evidence>
<dbReference type="Gene3D" id="2.60.120.1440">
    <property type="match status" value="1"/>
</dbReference>
<feature type="compositionally biased region" description="Gly residues" evidence="1">
    <location>
        <begin position="275"/>
        <end position="349"/>
    </location>
</feature>
<feature type="signal peptide" evidence="2">
    <location>
        <begin position="1"/>
        <end position="22"/>
    </location>
</feature>
<dbReference type="Proteomes" id="UP000193778">
    <property type="component" value="Unassembled WGS sequence"/>
</dbReference>
<dbReference type="PANTHER" id="PTHR38731">
    <property type="entry name" value="LIPL45-RELATED LIPOPROTEIN-RELATED"/>
    <property type="match status" value="1"/>
</dbReference>
<evidence type="ECO:0000256" key="1">
    <source>
        <dbReference type="SAM" id="MobiDB-lite"/>
    </source>
</evidence>
<dbReference type="PANTHER" id="PTHR38731:SF1">
    <property type="entry name" value="FECR PROTEIN DOMAIN-CONTAINING PROTEIN"/>
    <property type="match status" value="1"/>
</dbReference>
<feature type="compositionally biased region" description="Pro residues" evidence="1">
    <location>
        <begin position="257"/>
        <end position="268"/>
    </location>
</feature>
<protein>
    <submittedName>
        <fullName evidence="4">FecR protein</fullName>
    </submittedName>
</protein>